<dbReference type="EMBL" id="VIKR01000003">
    <property type="protein sequence ID" value="TQV73594.1"/>
    <property type="molecule type" value="Genomic_DNA"/>
</dbReference>
<dbReference type="Pfam" id="PF07103">
    <property type="entry name" value="DUF1365"/>
    <property type="match status" value="1"/>
</dbReference>
<organism evidence="1 2">
    <name type="scientific">Aliikangiella marina</name>
    <dbReference type="NCBI Taxonomy" id="1712262"/>
    <lineage>
        <taxon>Bacteria</taxon>
        <taxon>Pseudomonadati</taxon>
        <taxon>Pseudomonadota</taxon>
        <taxon>Gammaproteobacteria</taxon>
        <taxon>Oceanospirillales</taxon>
        <taxon>Pleioneaceae</taxon>
        <taxon>Aliikangiella</taxon>
    </lineage>
</organism>
<evidence type="ECO:0000313" key="1">
    <source>
        <dbReference type="EMBL" id="TQV73594.1"/>
    </source>
</evidence>
<comment type="caution">
    <text evidence="1">The sequence shown here is derived from an EMBL/GenBank/DDBJ whole genome shotgun (WGS) entry which is preliminary data.</text>
</comment>
<dbReference type="RefSeq" id="WP_142942302.1">
    <property type="nucleotide sequence ID" value="NZ_VIKR01000003.1"/>
</dbReference>
<reference evidence="1 2" key="1">
    <citation type="submission" date="2019-06" db="EMBL/GenBank/DDBJ databases">
        <title>Draft genome of Aliikangiella marina GYP-15.</title>
        <authorList>
            <person name="Wang G."/>
        </authorList>
    </citation>
    <scope>NUCLEOTIDE SEQUENCE [LARGE SCALE GENOMIC DNA]</scope>
    <source>
        <strain evidence="1 2">GYP-15</strain>
    </source>
</reference>
<gene>
    <name evidence="1" type="ORF">FLL45_12025</name>
</gene>
<dbReference type="OrthoDB" id="9778801at2"/>
<name>A0A545T8P2_9GAMM</name>
<dbReference type="InterPro" id="IPR010775">
    <property type="entry name" value="DUF1365"/>
</dbReference>
<keyword evidence="2" id="KW-1185">Reference proteome</keyword>
<protein>
    <submittedName>
        <fullName evidence="1">DUF1365 domain-containing protein</fullName>
    </submittedName>
</protein>
<dbReference type="PANTHER" id="PTHR33973">
    <property type="entry name" value="OS07G0153300 PROTEIN"/>
    <property type="match status" value="1"/>
</dbReference>
<dbReference type="Proteomes" id="UP000317839">
    <property type="component" value="Unassembled WGS sequence"/>
</dbReference>
<dbReference type="AlphaFoldDB" id="A0A545T8P2"/>
<dbReference type="PANTHER" id="PTHR33973:SF4">
    <property type="entry name" value="OS07G0153300 PROTEIN"/>
    <property type="match status" value="1"/>
</dbReference>
<proteinExistence type="predicted"/>
<sequence>MNSKIYFGRVQHRRFEPRSHEFSYGMFMLYLDLDELPTLFDKFWLWSKDKRNFASFRTSDYFTDDTGSIKNAVIQEVESQCGVKPKGSIRMLTHLRYFGYCFNPVSFYYCFDEEGEHVDFIVAEINNTPWDQRYRYVLDNRATETKRTQAVTAEFDKLFHVSPFLPMDMQYAWRFNQPGEKLTVFMKNIKGGKKFFDATLLLEAKAINRKNMAKALLKFPLMTWQVAAGIYWQALKLWLKRVPFYDNPHSQSDQKLTNESSR</sequence>
<evidence type="ECO:0000313" key="2">
    <source>
        <dbReference type="Proteomes" id="UP000317839"/>
    </source>
</evidence>
<accession>A0A545T8P2</accession>